<protein>
    <recommendedName>
        <fullName evidence="9">Tyrosine recombinase XerC</fullName>
    </recommendedName>
</protein>
<keyword evidence="8 9" id="KW-0131">Cell cycle</keyword>
<keyword evidence="7 9" id="KW-0233">DNA recombination</keyword>
<comment type="caution">
    <text evidence="12">The sequence shown here is derived from an EMBL/GenBank/DDBJ whole genome shotgun (WGS) entry which is preliminary data.</text>
</comment>
<dbReference type="HAMAP" id="MF_01808">
    <property type="entry name" value="Recomb_XerC_XerD"/>
    <property type="match status" value="1"/>
</dbReference>
<reference evidence="13" key="1">
    <citation type="submission" date="2016-07" db="EMBL/GenBank/DDBJ databases">
        <authorList>
            <person name="Florea S."/>
            <person name="Webb J.S."/>
            <person name="Jaromczyk J."/>
            <person name="Schardl C.L."/>
        </authorList>
    </citation>
    <scope>NUCLEOTIDE SEQUENCE [LARGE SCALE GENOMIC DNA]</scope>
    <source>
        <strain evidence="13">MV-1</strain>
    </source>
</reference>
<evidence type="ECO:0000256" key="6">
    <source>
        <dbReference type="ARBA" id="ARBA00023125"/>
    </source>
</evidence>
<comment type="function">
    <text evidence="9">Site-specific tyrosine recombinase, which acts by catalyzing the cutting and rejoining of the recombining DNA molecules. The XerC-XerD complex is essential to convert dimers of the bacterial chromosome into monomers to permit their segregation at cell division. It also contributes to the segregational stability of plasmids.</text>
</comment>
<sequence>MAPPSAETVGPLDTVPAEPALKRALQGWLDWLSHEKRCSPHTLSNYTRDASLFLIFLAEHLGYPPGVKDLEHLRAVDFRAWLARLSADGKSRATIARRFSTLRTLFKHFERQGVLSNAAIHAVRTPKLAKSLPKALSVEEALELVELVDVLAAEPWVGKRDRALLFLLYGCGLRIAEALELDIKDLPKGDVFVITGKGNKQRLVPVLPQVSAALSQYLKACPFAQSPNRAVFLGSKGKRLQAGVAQAMVRDARAYLDLPDTATPHALRHSFATHLLSGGGDLRTIQELLGHASLSTTQRYTDVDSARLQAVYAHAHPRAKRQK</sequence>
<feature type="domain" description="Core-binding (CB)" evidence="11">
    <location>
        <begin position="19"/>
        <end position="110"/>
    </location>
</feature>
<dbReference type="EMBL" id="MCGG01000008">
    <property type="protein sequence ID" value="OEJ69347.1"/>
    <property type="molecule type" value="Genomic_DNA"/>
</dbReference>
<dbReference type="PANTHER" id="PTHR30349:SF90">
    <property type="entry name" value="TYROSINE RECOMBINASE XERD"/>
    <property type="match status" value="1"/>
</dbReference>
<proteinExistence type="inferred from homology"/>
<evidence type="ECO:0000256" key="5">
    <source>
        <dbReference type="ARBA" id="ARBA00022908"/>
    </source>
</evidence>
<dbReference type="GO" id="GO:0051301">
    <property type="term" value="P:cell division"/>
    <property type="evidence" value="ECO:0007669"/>
    <property type="project" value="UniProtKB-KW"/>
</dbReference>
<dbReference type="InterPro" id="IPR013762">
    <property type="entry name" value="Integrase-like_cat_sf"/>
</dbReference>
<dbReference type="GO" id="GO:0007059">
    <property type="term" value="P:chromosome segregation"/>
    <property type="evidence" value="ECO:0007669"/>
    <property type="project" value="UniProtKB-UniRule"/>
</dbReference>
<comment type="subunit">
    <text evidence="9">Forms a cyclic heterotetrameric complex composed of two molecules of XerC and two molecules of XerD.</text>
</comment>
<dbReference type="PANTHER" id="PTHR30349">
    <property type="entry name" value="PHAGE INTEGRASE-RELATED"/>
    <property type="match status" value="1"/>
</dbReference>
<organism evidence="12 13">
    <name type="scientific">Magnetovibrio blakemorei</name>
    <dbReference type="NCBI Taxonomy" id="28181"/>
    <lineage>
        <taxon>Bacteria</taxon>
        <taxon>Pseudomonadati</taxon>
        <taxon>Pseudomonadota</taxon>
        <taxon>Alphaproteobacteria</taxon>
        <taxon>Rhodospirillales</taxon>
        <taxon>Magnetovibrionaceae</taxon>
        <taxon>Magnetovibrio</taxon>
    </lineage>
</organism>
<evidence type="ECO:0000313" key="12">
    <source>
        <dbReference type="EMBL" id="OEJ69347.1"/>
    </source>
</evidence>
<evidence type="ECO:0000256" key="3">
    <source>
        <dbReference type="ARBA" id="ARBA00022618"/>
    </source>
</evidence>
<dbReference type="Pfam" id="PF00589">
    <property type="entry name" value="Phage_integrase"/>
    <property type="match status" value="1"/>
</dbReference>
<dbReference type="GO" id="GO:0009037">
    <property type="term" value="F:tyrosine-based site-specific recombinase activity"/>
    <property type="evidence" value="ECO:0007669"/>
    <property type="project" value="UniProtKB-UniRule"/>
</dbReference>
<keyword evidence="6 9" id="KW-0238">DNA-binding</keyword>
<dbReference type="GO" id="GO:0006313">
    <property type="term" value="P:DNA transposition"/>
    <property type="evidence" value="ECO:0007669"/>
    <property type="project" value="UniProtKB-UniRule"/>
</dbReference>
<feature type="active site" evidence="9">
    <location>
        <position position="197"/>
    </location>
</feature>
<keyword evidence="2 9" id="KW-0963">Cytoplasm</keyword>
<feature type="active site" description="O-(3'-phospho-DNA)-tyrosine intermediate" evidence="9">
    <location>
        <position position="300"/>
    </location>
</feature>
<dbReference type="Pfam" id="PF02899">
    <property type="entry name" value="Phage_int_SAM_1"/>
    <property type="match status" value="1"/>
</dbReference>
<evidence type="ECO:0000256" key="4">
    <source>
        <dbReference type="ARBA" id="ARBA00022829"/>
    </source>
</evidence>
<feature type="active site" evidence="9">
    <location>
        <position position="174"/>
    </location>
</feature>
<dbReference type="AlphaFoldDB" id="A0A1E5QBK5"/>
<dbReference type="InterPro" id="IPR044068">
    <property type="entry name" value="CB"/>
</dbReference>
<dbReference type="InterPro" id="IPR050090">
    <property type="entry name" value="Tyrosine_recombinase_XerCD"/>
</dbReference>
<gene>
    <name evidence="9" type="primary">xerC</name>
    <name evidence="12" type="ORF">BEN30_03370</name>
</gene>
<evidence type="ECO:0000256" key="9">
    <source>
        <dbReference type="HAMAP-Rule" id="MF_01808"/>
    </source>
</evidence>
<keyword evidence="13" id="KW-1185">Reference proteome</keyword>
<feature type="domain" description="Tyr recombinase" evidence="10">
    <location>
        <begin position="131"/>
        <end position="313"/>
    </location>
</feature>
<comment type="subcellular location">
    <subcellularLocation>
        <location evidence="1 9">Cytoplasm</location>
    </subcellularLocation>
</comment>
<dbReference type="InterPro" id="IPR011010">
    <property type="entry name" value="DNA_brk_join_enz"/>
</dbReference>
<comment type="similarity">
    <text evidence="9">Belongs to the 'phage' integrase family. XerC subfamily.</text>
</comment>
<evidence type="ECO:0000256" key="1">
    <source>
        <dbReference type="ARBA" id="ARBA00004496"/>
    </source>
</evidence>
<dbReference type="SUPFAM" id="SSF56349">
    <property type="entry name" value="DNA breaking-rejoining enzymes"/>
    <property type="match status" value="1"/>
</dbReference>
<evidence type="ECO:0000256" key="8">
    <source>
        <dbReference type="ARBA" id="ARBA00023306"/>
    </source>
</evidence>
<name>A0A1E5QBK5_9PROT</name>
<keyword evidence="3 9" id="KW-0132">Cell division</keyword>
<dbReference type="Gene3D" id="1.10.150.130">
    <property type="match status" value="1"/>
</dbReference>
<accession>A0A1E5QBK5</accession>
<dbReference type="GO" id="GO:0005737">
    <property type="term" value="C:cytoplasm"/>
    <property type="evidence" value="ECO:0007669"/>
    <property type="project" value="UniProtKB-SubCell"/>
</dbReference>
<dbReference type="Gene3D" id="1.10.443.10">
    <property type="entry name" value="Intergrase catalytic core"/>
    <property type="match status" value="1"/>
</dbReference>
<dbReference type="PROSITE" id="PS51900">
    <property type="entry name" value="CB"/>
    <property type="match status" value="1"/>
</dbReference>
<keyword evidence="4 9" id="KW-0159">Chromosome partition</keyword>
<evidence type="ECO:0000313" key="13">
    <source>
        <dbReference type="Proteomes" id="UP000095347"/>
    </source>
</evidence>
<keyword evidence="5 9" id="KW-0229">DNA integration</keyword>
<dbReference type="STRING" id="28181.BEN30_03370"/>
<dbReference type="PROSITE" id="PS51898">
    <property type="entry name" value="TYR_RECOMBINASE"/>
    <property type="match status" value="1"/>
</dbReference>
<evidence type="ECO:0000256" key="2">
    <source>
        <dbReference type="ARBA" id="ARBA00022490"/>
    </source>
</evidence>
<evidence type="ECO:0000259" key="10">
    <source>
        <dbReference type="PROSITE" id="PS51898"/>
    </source>
</evidence>
<dbReference type="InterPro" id="IPR002104">
    <property type="entry name" value="Integrase_catalytic"/>
</dbReference>
<dbReference type="InterPro" id="IPR010998">
    <property type="entry name" value="Integrase_recombinase_N"/>
</dbReference>
<evidence type="ECO:0000259" key="11">
    <source>
        <dbReference type="PROSITE" id="PS51900"/>
    </source>
</evidence>
<feature type="active site" evidence="9">
    <location>
        <position position="291"/>
    </location>
</feature>
<dbReference type="InterPro" id="IPR004107">
    <property type="entry name" value="Integrase_SAM-like_N"/>
</dbReference>
<dbReference type="InterPro" id="IPR023009">
    <property type="entry name" value="Tyrosine_recombinase_XerC/XerD"/>
</dbReference>
<feature type="active site" evidence="9">
    <location>
        <position position="265"/>
    </location>
</feature>
<dbReference type="Proteomes" id="UP000095347">
    <property type="component" value="Unassembled WGS sequence"/>
</dbReference>
<dbReference type="GO" id="GO:0003677">
    <property type="term" value="F:DNA binding"/>
    <property type="evidence" value="ECO:0007669"/>
    <property type="project" value="UniProtKB-UniRule"/>
</dbReference>
<feature type="active site" evidence="9">
    <location>
        <position position="268"/>
    </location>
</feature>
<evidence type="ECO:0000256" key="7">
    <source>
        <dbReference type="ARBA" id="ARBA00023172"/>
    </source>
</evidence>